<reference evidence="3 4" key="1">
    <citation type="journal article" date="2024" name="Nat. Commun.">
        <title>Phylogenomics reveals the evolutionary origins of lichenization in chlorophyte algae.</title>
        <authorList>
            <person name="Puginier C."/>
            <person name="Libourel C."/>
            <person name="Otte J."/>
            <person name="Skaloud P."/>
            <person name="Haon M."/>
            <person name="Grisel S."/>
            <person name="Petersen M."/>
            <person name="Berrin J.G."/>
            <person name="Delaux P.M."/>
            <person name="Dal Grande F."/>
            <person name="Keller J."/>
        </authorList>
    </citation>
    <scope>NUCLEOTIDE SEQUENCE [LARGE SCALE GENOMIC DNA]</scope>
    <source>
        <strain evidence="3 4">SAG 2043</strain>
    </source>
</reference>
<evidence type="ECO:0000256" key="1">
    <source>
        <dbReference type="SAM" id="Coils"/>
    </source>
</evidence>
<evidence type="ECO:0000313" key="4">
    <source>
        <dbReference type="Proteomes" id="UP001489004"/>
    </source>
</evidence>
<organism evidence="3 4">
    <name type="scientific">[Myrmecia] bisecta</name>
    <dbReference type="NCBI Taxonomy" id="41462"/>
    <lineage>
        <taxon>Eukaryota</taxon>
        <taxon>Viridiplantae</taxon>
        <taxon>Chlorophyta</taxon>
        <taxon>core chlorophytes</taxon>
        <taxon>Trebouxiophyceae</taxon>
        <taxon>Trebouxiales</taxon>
        <taxon>Trebouxiaceae</taxon>
        <taxon>Myrmecia</taxon>
    </lineage>
</organism>
<evidence type="ECO:0000313" key="3">
    <source>
        <dbReference type="EMBL" id="KAK9813066.1"/>
    </source>
</evidence>
<keyword evidence="1" id="KW-0175">Coiled coil</keyword>
<sequence length="394" mass="43996">MLLSPVSPASTKTAETVPAPPAPLQSYSQALDDAEVSIDRLSKAMEVAEDEMEAAFRRTGDLHQSNAAKREMEVQELRRVLTAKEQSIDSLRESLSTTKRTLEARLHQTEAALAARHSEVEQLHAEVMTLHAGRKQLEYQLQQGQEDWAERQQQAEAREAEVAASVEELTVQARHAQAAVRKEREVQAGLKKVVEDLQQQVQSLASQLQQEVQARLDLQRQHEEEMHGSSRAGARKKEAVLKELRSQLKAERVHRRTSEQWLKSELRSREEMEALFVAAKQLLRSTAGEGAASAAQRHDNLAKAHRLLGEVPVAGIRAGNPLASSAESDVGELKDLMRQVHSTNVELVEGLRSEFGASRSLLEKDNQRLQRELQTLRQSLSQQLAALTSVEPER</sequence>
<evidence type="ECO:0000256" key="2">
    <source>
        <dbReference type="SAM" id="MobiDB-lite"/>
    </source>
</evidence>
<feature type="coiled-coil region" evidence="1">
    <location>
        <begin position="359"/>
        <end position="386"/>
    </location>
</feature>
<name>A0AAW1PU72_9CHLO</name>
<keyword evidence="4" id="KW-1185">Reference proteome</keyword>
<feature type="coiled-coil region" evidence="1">
    <location>
        <begin position="187"/>
        <end position="214"/>
    </location>
</feature>
<proteinExistence type="predicted"/>
<dbReference type="Gene3D" id="1.10.287.1490">
    <property type="match status" value="1"/>
</dbReference>
<feature type="coiled-coil region" evidence="1">
    <location>
        <begin position="24"/>
        <end position="112"/>
    </location>
</feature>
<dbReference type="EMBL" id="JALJOR010000008">
    <property type="protein sequence ID" value="KAK9813066.1"/>
    <property type="molecule type" value="Genomic_DNA"/>
</dbReference>
<comment type="caution">
    <text evidence="3">The sequence shown here is derived from an EMBL/GenBank/DDBJ whole genome shotgun (WGS) entry which is preliminary data.</text>
</comment>
<gene>
    <name evidence="3" type="ORF">WJX72_008297</name>
</gene>
<dbReference type="Proteomes" id="UP001489004">
    <property type="component" value="Unassembled WGS sequence"/>
</dbReference>
<feature type="region of interest" description="Disordered" evidence="2">
    <location>
        <begin position="1"/>
        <end position="24"/>
    </location>
</feature>
<dbReference type="AlphaFoldDB" id="A0AAW1PU72"/>
<accession>A0AAW1PU72</accession>
<protein>
    <submittedName>
        <fullName evidence="3">Uncharacterized protein</fullName>
    </submittedName>
</protein>